<evidence type="ECO:0000313" key="2">
    <source>
        <dbReference type="EMBL" id="RKO86717.1"/>
    </source>
</evidence>
<dbReference type="Proteomes" id="UP000269721">
    <property type="component" value="Unassembled WGS sequence"/>
</dbReference>
<feature type="compositionally biased region" description="Basic and acidic residues" evidence="1">
    <location>
        <begin position="13"/>
        <end position="53"/>
    </location>
</feature>
<feature type="compositionally biased region" description="Low complexity" evidence="1">
    <location>
        <begin position="137"/>
        <end position="156"/>
    </location>
</feature>
<proteinExistence type="predicted"/>
<reference evidence="3" key="1">
    <citation type="journal article" date="2018" name="Nat. Microbiol.">
        <title>Leveraging single-cell genomics to expand the fungal tree of life.</title>
        <authorList>
            <person name="Ahrendt S.R."/>
            <person name="Quandt C.A."/>
            <person name="Ciobanu D."/>
            <person name="Clum A."/>
            <person name="Salamov A."/>
            <person name="Andreopoulos B."/>
            <person name="Cheng J.F."/>
            <person name="Woyke T."/>
            <person name="Pelin A."/>
            <person name="Henrissat B."/>
            <person name="Reynolds N.K."/>
            <person name="Benny G.L."/>
            <person name="Smith M.E."/>
            <person name="James T.Y."/>
            <person name="Grigoriev I.V."/>
        </authorList>
    </citation>
    <scope>NUCLEOTIDE SEQUENCE [LARGE SCALE GENOMIC DNA]</scope>
</reference>
<sequence>MFPHPLHSTPADKAAEVERKKQEAEAARRAKREAKERADEEKRIKREEREAAKRQKAAAAAAAAANRNEKRKAESPPPEISGRREYFFSILNRSAKRPRSFANTPPLFPPAKRARETPNYADAADDDSMDDAEPENNENNAPAAASQPASGASPEAVVANANALSEADRVKVLEFLQGQYDRARSPAASYTKPVSLLAVPEQRTEQFLLATHPLVAENMIEKIYICLDYSAGRWQKIRRKAPAP</sequence>
<dbReference type="AlphaFoldDB" id="A0A4V1IQI9"/>
<name>A0A4V1IQI9_9FUNG</name>
<organism evidence="2 3">
    <name type="scientific">Blyttiomyces helicus</name>
    <dbReference type="NCBI Taxonomy" id="388810"/>
    <lineage>
        <taxon>Eukaryota</taxon>
        <taxon>Fungi</taxon>
        <taxon>Fungi incertae sedis</taxon>
        <taxon>Chytridiomycota</taxon>
        <taxon>Chytridiomycota incertae sedis</taxon>
        <taxon>Chytridiomycetes</taxon>
        <taxon>Chytridiomycetes incertae sedis</taxon>
        <taxon>Blyttiomyces</taxon>
    </lineage>
</organism>
<accession>A0A4V1IQI9</accession>
<keyword evidence="3" id="KW-1185">Reference proteome</keyword>
<protein>
    <submittedName>
        <fullName evidence="2">Uncharacterized protein</fullName>
    </submittedName>
</protein>
<gene>
    <name evidence="2" type="ORF">BDK51DRAFT_50018</name>
</gene>
<feature type="compositionally biased region" description="Acidic residues" evidence="1">
    <location>
        <begin position="123"/>
        <end position="136"/>
    </location>
</feature>
<feature type="compositionally biased region" description="Low complexity" evidence="1">
    <location>
        <begin position="57"/>
        <end position="66"/>
    </location>
</feature>
<dbReference type="EMBL" id="KZ997965">
    <property type="protein sequence ID" value="RKO86717.1"/>
    <property type="molecule type" value="Genomic_DNA"/>
</dbReference>
<evidence type="ECO:0000313" key="3">
    <source>
        <dbReference type="Proteomes" id="UP000269721"/>
    </source>
</evidence>
<feature type="region of interest" description="Disordered" evidence="1">
    <location>
        <begin position="1"/>
        <end position="157"/>
    </location>
</feature>
<evidence type="ECO:0000256" key="1">
    <source>
        <dbReference type="SAM" id="MobiDB-lite"/>
    </source>
</evidence>